<comment type="similarity">
    <text evidence="1">Belongs to the peptidase M16 family.</text>
</comment>
<dbReference type="PANTHER" id="PTHR11851:SF49">
    <property type="entry name" value="MITOCHONDRIAL-PROCESSING PEPTIDASE SUBUNIT ALPHA"/>
    <property type="match status" value="1"/>
</dbReference>
<feature type="domain" description="Peptidase M16 N-terminal" evidence="2">
    <location>
        <begin position="39"/>
        <end position="154"/>
    </location>
</feature>
<feature type="domain" description="Peptidase M16 C-terminal" evidence="3">
    <location>
        <begin position="185"/>
        <end position="361"/>
    </location>
</feature>
<evidence type="ECO:0008006" key="6">
    <source>
        <dbReference type="Google" id="ProtNLM"/>
    </source>
</evidence>
<dbReference type="InterPro" id="IPR011249">
    <property type="entry name" value="Metalloenz_LuxS/M16"/>
</dbReference>
<reference evidence="5" key="1">
    <citation type="submission" date="2017-09" db="EMBL/GenBank/DDBJ databases">
        <title>Depth-based differentiation of microbial function through sediment-hosted aquifers and enrichment of novel symbionts in the deep terrestrial subsurface.</title>
        <authorList>
            <person name="Probst A.J."/>
            <person name="Ladd B."/>
            <person name="Jarett J.K."/>
            <person name="Geller-Mcgrath D.E."/>
            <person name="Sieber C.M.K."/>
            <person name="Emerson J.B."/>
            <person name="Anantharaman K."/>
            <person name="Thomas B.C."/>
            <person name="Malmstrom R."/>
            <person name="Stieglmeier M."/>
            <person name="Klingl A."/>
            <person name="Woyke T."/>
            <person name="Ryan C.M."/>
            <person name="Banfield J.F."/>
        </authorList>
    </citation>
    <scope>NUCLEOTIDE SEQUENCE [LARGE SCALE GENOMIC DNA]</scope>
</reference>
<evidence type="ECO:0000259" key="3">
    <source>
        <dbReference type="Pfam" id="PF05193"/>
    </source>
</evidence>
<dbReference type="Gene3D" id="3.30.830.10">
    <property type="entry name" value="Metalloenzyme, LuxS/M16 peptidase-like"/>
    <property type="match status" value="2"/>
</dbReference>
<comment type="caution">
    <text evidence="4">The sequence shown here is derived from an EMBL/GenBank/DDBJ whole genome shotgun (WGS) entry which is preliminary data.</text>
</comment>
<sequence length="427" mass="48030">MPHPRYRTPSLVKDGVFYYNFLNMTIKKRLSNGLEVFLIKTESKTVGISLVGNAGALYASSGLAHFLEHMVLCATKKYPDFISLANVVDNLGVYRNAYTNQETINFVFKCLPEHLSQAFEFLSEVSRNALFLETDIEKQKKIVTQEISKQNSDSNTFARLIALGNLYEQTGPGIPGLGREEDVKNISRDKLLEFYRATFVAENFKLVVSGNFDDDETVAIINSTLGEMSAGQIIPVLAPPIISKVSTHVVQKRSGISQAVLSMVWSGYKSDDELRYAAYLFKVLLADGRLSRLWQSLRQKNALVYSTSCFLVRQKSFGYFSITTGLAVENVDRAIVEIKTEIKKLAEELIGDDDFARIRNMVKTSLVFESDSAFDLANYSSSKILLERDFNGLDGELRKYENVTKEDIRRVALRFANENIHIAVITP</sequence>
<protein>
    <recommendedName>
        <fullName evidence="6">Insulinase family protein</fullName>
    </recommendedName>
</protein>
<proteinExistence type="inferred from homology"/>
<evidence type="ECO:0000256" key="1">
    <source>
        <dbReference type="ARBA" id="ARBA00007261"/>
    </source>
</evidence>
<dbReference type="EMBL" id="PFEQ01000009">
    <property type="protein sequence ID" value="PJE74312.1"/>
    <property type="molecule type" value="Genomic_DNA"/>
</dbReference>
<dbReference type="InterPro" id="IPR007863">
    <property type="entry name" value="Peptidase_M16_C"/>
</dbReference>
<evidence type="ECO:0000313" key="4">
    <source>
        <dbReference type="EMBL" id="PJE74312.1"/>
    </source>
</evidence>
<dbReference type="Pfam" id="PF00675">
    <property type="entry name" value="Peptidase_M16"/>
    <property type="match status" value="1"/>
</dbReference>
<dbReference type="InterPro" id="IPR050361">
    <property type="entry name" value="MPP/UQCRC_Complex"/>
</dbReference>
<accession>A0A2M8LCF4</accession>
<dbReference type="Pfam" id="PF05193">
    <property type="entry name" value="Peptidase_M16_C"/>
    <property type="match status" value="1"/>
</dbReference>
<dbReference type="InterPro" id="IPR011765">
    <property type="entry name" value="Pept_M16_N"/>
</dbReference>
<dbReference type="SUPFAM" id="SSF63411">
    <property type="entry name" value="LuxS/MPP-like metallohydrolase"/>
    <property type="match status" value="2"/>
</dbReference>
<evidence type="ECO:0000313" key="5">
    <source>
        <dbReference type="Proteomes" id="UP000228700"/>
    </source>
</evidence>
<dbReference type="Proteomes" id="UP000228700">
    <property type="component" value="Unassembled WGS sequence"/>
</dbReference>
<evidence type="ECO:0000259" key="2">
    <source>
        <dbReference type="Pfam" id="PF00675"/>
    </source>
</evidence>
<dbReference type="PANTHER" id="PTHR11851">
    <property type="entry name" value="METALLOPROTEASE"/>
    <property type="match status" value="1"/>
</dbReference>
<dbReference type="GO" id="GO:0046872">
    <property type="term" value="F:metal ion binding"/>
    <property type="evidence" value="ECO:0007669"/>
    <property type="project" value="InterPro"/>
</dbReference>
<gene>
    <name evidence="4" type="ORF">COV01_02335</name>
</gene>
<dbReference type="AlphaFoldDB" id="A0A2M8LCF4"/>
<organism evidence="4 5">
    <name type="scientific">Candidatus Taylorbacteria bacterium CG10_big_fil_rev_8_21_14_0_10_41_48</name>
    <dbReference type="NCBI Taxonomy" id="1975024"/>
    <lineage>
        <taxon>Bacteria</taxon>
        <taxon>Candidatus Tayloriibacteriota</taxon>
    </lineage>
</organism>
<name>A0A2M8LCF4_9BACT</name>